<gene>
    <name evidence="2" type="ORF">QE152_g4888</name>
</gene>
<proteinExistence type="predicted"/>
<organism evidence="2 3">
    <name type="scientific">Popillia japonica</name>
    <name type="common">Japanese beetle</name>
    <dbReference type="NCBI Taxonomy" id="7064"/>
    <lineage>
        <taxon>Eukaryota</taxon>
        <taxon>Metazoa</taxon>
        <taxon>Ecdysozoa</taxon>
        <taxon>Arthropoda</taxon>
        <taxon>Hexapoda</taxon>
        <taxon>Insecta</taxon>
        <taxon>Pterygota</taxon>
        <taxon>Neoptera</taxon>
        <taxon>Endopterygota</taxon>
        <taxon>Coleoptera</taxon>
        <taxon>Polyphaga</taxon>
        <taxon>Scarabaeiformia</taxon>
        <taxon>Scarabaeidae</taxon>
        <taxon>Rutelinae</taxon>
        <taxon>Popillia</taxon>
    </lineage>
</organism>
<evidence type="ECO:0000259" key="1">
    <source>
        <dbReference type="Pfam" id="PF03732"/>
    </source>
</evidence>
<dbReference type="InterPro" id="IPR005162">
    <property type="entry name" value="Retrotrans_gag_dom"/>
</dbReference>
<evidence type="ECO:0000313" key="2">
    <source>
        <dbReference type="EMBL" id="KAK9751619.1"/>
    </source>
</evidence>
<name>A0AAW1MRQ1_POPJA</name>
<sequence>MMTFKDIEETLSTFSGRDNYTIDKWIDEFEDVSILMNWNEVEKLIYGKRLLKDDALLLVRSEKNITSWDILKKKLKYEFGKSINSAALHKALSARKKRKDETLTRYLLTMKDLASQGNVDEDGLQDYIIEGIDDEEINKAVLYGANSFEEFKL</sequence>
<comment type="caution">
    <text evidence="2">The sequence shown here is derived from an EMBL/GenBank/DDBJ whole genome shotgun (WGS) entry which is preliminary data.</text>
</comment>
<dbReference type="AlphaFoldDB" id="A0AAW1MRQ1"/>
<accession>A0AAW1MRQ1</accession>
<reference evidence="2 3" key="1">
    <citation type="journal article" date="2024" name="BMC Genomics">
        <title>De novo assembly and annotation of Popillia japonica's genome with initial clues to its potential as an invasive pest.</title>
        <authorList>
            <person name="Cucini C."/>
            <person name="Boschi S."/>
            <person name="Funari R."/>
            <person name="Cardaioli E."/>
            <person name="Iannotti N."/>
            <person name="Marturano G."/>
            <person name="Paoli F."/>
            <person name="Bruttini M."/>
            <person name="Carapelli A."/>
            <person name="Frati F."/>
            <person name="Nardi F."/>
        </authorList>
    </citation>
    <scope>NUCLEOTIDE SEQUENCE [LARGE SCALE GENOMIC DNA]</scope>
    <source>
        <strain evidence="2">DMR45628</strain>
    </source>
</reference>
<dbReference type="Proteomes" id="UP001458880">
    <property type="component" value="Unassembled WGS sequence"/>
</dbReference>
<dbReference type="PANTHER" id="PTHR33223:SF6">
    <property type="entry name" value="CCHC-TYPE DOMAIN-CONTAINING PROTEIN"/>
    <property type="match status" value="1"/>
</dbReference>
<evidence type="ECO:0000313" key="3">
    <source>
        <dbReference type="Proteomes" id="UP001458880"/>
    </source>
</evidence>
<dbReference type="EMBL" id="JASPKY010000026">
    <property type="protein sequence ID" value="KAK9751619.1"/>
    <property type="molecule type" value="Genomic_DNA"/>
</dbReference>
<dbReference type="Pfam" id="PF03732">
    <property type="entry name" value="Retrotrans_gag"/>
    <property type="match status" value="1"/>
</dbReference>
<protein>
    <submittedName>
        <fullName evidence="2">Retrotransposon gag protein</fullName>
    </submittedName>
</protein>
<keyword evidence="3" id="KW-1185">Reference proteome</keyword>
<feature type="domain" description="Retrotransposon gag" evidence="1">
    <location>
        <begin position="60"/>
        <end position="133"/>
    </location>
</feature>
<dbReference type="PANTHER" id="PTHR33223">
    <property type="entry name" value="CCHC-TYPE DOMAIN-CONTAINING PROTEIN"/>
    <property type="match status" value="1"/>
</dbReference>